<feature type="region of interest" description="Disordered" evidence="1">
    <location>
        <begin position="1555"/>
        <end position="1579"/>
    </location>
</feature>
<keyword evidence="3" id="KW-1185">Reference proteome</keyword>
<dbReference type="OrthoDB" id="6381815at2759"/>
<evidence type="ECO:0000313" key="3">
    <source>
        <dbReference type="Proteomes" id="UP000291343"/>
    </source>
</evidence>
<sequence>MCRSSNRNVPSNMKMFPNDIATAEHLTHGDPDILNDPEFQPEEKEDYRELFGKKPAKKSKLEHTKEWRIRSLGDSAFKSNTKNGRQSLTPRAVTHPRFINKALGKGSDHEVRIRSQSNDILQSSGKLYNCHLCGFSASRINVIILHNKSHSAGYADAFLPSTPSSGKSKKRSLNDKRPKTSLALDRSKSDEPPIKRKTLGGSVENKLQSQPSSKSQKESKDSNLVSPSKNVSSPSPARKPIFGRKRTAKDKAEKAAKEKRQTEEFREKLLKDWDDDDDDNGSTGDKSDLVDQSADDKGDEGKTKTDDSKKTPTKETSCFDFDDSEDGIKPEETIMQFGRKIPRLLGDKKKRKSESEDPDDKEVDVEPKEISVSSEDKPMAESSNEEESIEDRKRREEKEENEKKAKEEFDMAFKALLEETVAPTIPDSFDSNKDKVLLGETSVNTTSSLIDDGIVPPDPPPEGNELINSEVVDVVEEVECVATEDNQNFLVKMSGEGAATSPDKDISETKITFCDSNNVAHPNAENFDQAKEVVAHVEEVVEQTTEVEEVVDFKVDETLMKTDEEDTKSLIPEENPADSSKCQGFLSNDFVDDCIVDNYSSIEQSAQSHQSSPKTNKTPQLNNESNMIEIADNPKKTACESESAGFSQGDMQFIVVTSNANETSNVVTSMSHTSLSMNTMYQDMDFDIDSMPVIIGDDMTQEEQLQPSQRSVVQAVETTVVPQKVQKKQPLLPMLSSKSYSKPVGNKVVTVISSSGQLSKMSQGELKQVKKTAVIKKDQSAQPTMVRIPTTLDNKLTRKVILSPTKKLNSPIQSTAVRIAASTSQVGKLSVPGLVTQKGIVQNAGGSGQVLILKSAGPSTSTASKATLQKVPQMIQSAGGNKVLILTSTPGAAGQKVLGTLTSPQKTITSTRFITTTKGSVVVGKAGGNTCQKILIDKSGAISQAPKSVIIDKASLSLGSALSKNSTALLTSSNSIASLGTKLTPTGNSKAATTILASSSVAGKKGVILKPISGKGATDNQKLRLIASKSSSVSGTTGAKLVISSPQSRILVPSVATKHQPVKLITTAKAQPNSSNAILIQTNQGVLATSSFPGAVQNQTVVSSKPQATLIAAPKAQIIHAQNVFQTQNKKVVIPKKSASQPNILQKTQKKPAQRGAKKNFLAEQSALLTAPSPVVSAATAAAITTTTPATQDVLLLPSMKNMPVVSQGTILQGTTVDSEGHKSYVYLTVDEHGNYRPLETAPILDFDVAAASTCEQVQQQTTQPQLSEVTTAPPTIATSTSSASASHLPPSQQTLYFDPGTTDLDSLLLAIDEAGNVVNLSQQPQTSVTPQTSTADCGSASVVQHSGQDILAKALADTQVLQQEPAVTSSMLGCVFVESLPPAPSLAHNVLETSTTLNQTPIMTPLEMPSAVSSLQTNILPQIQSDFLKSNNTLVDPSMPLISENSTELSKSNKTIFVSASDSGTAMLEQNGNPSLAFQLSIGADNNIIVSSSAGDIGSSLAAYITTHPSTSVAETILAQTDAATTFEQDESGQASTGVVEQQVETEVYPTSFDMNDTTQKTMDSSSGDYQESSSMEAKTDFDGGGAFNVATMSVSSSDYDLSISDSAKPVVIAEEQSADMNVQKLTFDSDKQR</sequence>
<dbReference type="EMBL" id="QKKF02000132">
    <property type="protein sequence ID" value="RZF49276.1"/>
    <property type="molecule type" value="Genomic_DNA"/>
</dbReference>
<comment type="caution">
    <text evidence="2">The sequence shown here is derived from an EMBL/GenBank/DDBJ whole genome shotgun (WGS) entry which is preliminary data.</text>
</comment>
<feature type="compositionally biased region" description="Basic and acidic residues" evidence="1">
    <location>
        <begin position="390"/>
        <end position="407"/>
    </location>
</feature>
<feature type="compositionally biased region" description="Basic and acidic residues" evidence="1">
    <location>
        <begin position="185"/>
        <end position="194"/>
    </location>
</feature>
<proteinExistence type="predicted"/>
<feature type="compositionally biased region" description="Low complexity" evidence="1">
    <location>
        <begin position="1260"/>
        <end position="1292"/>
    </location>
</feature>
<dbReference type="Proteomes" id="UP000291343">
    <property type="component" value="Unassembled WGS sequence"/>
</dbReference>
<feature type="region of interest" description="Disordered" evidence="1">
    <location>
        <begin position="1260"/>
        <end position="1295"/>
    </location>
</feature>
<feature type="compositionally biased region" description="Basic and acidic residues" evidence="1">
    <location>
        <begin position="285"/>
        <end position="313"/>
    </location>
</feature>
<feature type="region of interest" description="Disordered" evidence="1">
    <location>
        <begin position="160"/>
        <end position="407"/>
    </location>
</feature>
<dbReference type="STRING" id="195883.A0A482XU21"/>
<gene>
    <name evidence="2" type="ORF">LSTR_LSTR002897</name>
</gene>
<reference evidence="2 3" key="1">
    <citation type="journal article" date="2017" name="Gigascience">
        <title>Genome sequence of the small brown planthopper, Laodelphax striatellus.</title>
        <authorList>
            <person name="Zhu J."/>
            <person name="Jiang F."/>
            <person name="Wang X."/>
            <person name="Yang P."/>
            <person name="Bao Y."/>
            <person name="Zhao W."/>
            <person name="Wang W."/>
            <person name="Lu H."/>
            <person name="Wang Q."/>
            <person name="Cui N."/>
            <person name="Li J."/>
            <person name="Chen X."/>
            <person name="Luo L."/>
            <person name="Yu J."/>
            <person name="Kang L."/>
            <person name="Cui F."/>
        </authorList>
    </citation>
    <scope>NUCLEOTIDE SEQUENCE [LARGE SCALE GENOMIC DNA]</scope>
    <source>
        <strain evidence="2">Lst14</strain>
    </source>
</reference>
<feature type="compositionally biased region" description="Basic and acidic residues" evidence="1">
    <location>
        <begin position="364"/>
        <end position="379"/>
    </location>
</feature>
<accession>A0A482XU21</accession>
<feature type="region of interest" description="Disordered" evidence="1">
    <location>
        <begin position="603"/>
        <end position="624"/>
    </location>
</feature>
<organism evidence="2 3">
    <name type="scientific">Laodelphax striatellus</name>
    <name type="common">Small brown planthopper</name>
    <name type="synonym">Delphax striatella</name>
    <dbReference type="NCBI Taxonomy" id="195883"/>
    <lineage>
        <taxon>Eukaryota</taxon>
        <taxon>Metazoa</taxon>
        <taxon>Ecdysozoa</taxon>
        <taxon>Arthropoda</taxon>
        <taxon>Hexapoda</taxon>
        <taxon>Insecta</taxon>
        <taxon>Pterygota</taxon>
        <taxon>Neoptera</taxon>
        <taxon>Paraneoptera</taxon>
        <taxon>Hemiptera</taxon>
        <taxon>Auchenorrhyncha</taxon>
        <taxon>Fulgoroidea</taxon>
        <taxon>Delphacidae</taxon>
        <taxon>Criomorphinae</taxon>
        <taxon>Laodelphax</taxon>
    </lineage>
</organism>
<evidence type="ECO:0000313" key="2">
    <source>
        <dbReference type="EMBL" id="RZF49276.1"/>
    </source>
</evidence>
<protein>
    <submittedName>
        <fullName evidence="2">Uncharacterized protein</fullName>
    </submittedName>
</protein>
<evidence type="ECO:0000256" key="1">
    <source>
        <dbReference type="SAM" id="MobiDB-lite"/>
    </source>
</evidence>
<name>A0A482XU21_LAOST</name>
<feature type="compositionally biased region" description="Low complexity" evidence="1">
    <location>
        <begin position="1566"/>
        <end position="1576"/>
    </location>
</feature>
<feature type="compositionally biased region" description="Polar residues" evidence="1">
    <location>
        <begin position="1555"/>
        <end position="1565"/>
    </location>
</feature>
<feature type="compositionally biased region" description="Low complexity" evidence="1">
    <location>
        <begin position="222"/>
        <end position="236"/>
    </location>
</feature>
<dbReference type="InParanoid" id="A0A482XU21"/>
<feature type="compositionally biased region" description="Basic and acidic residues" evidence="1">
    <location>
        <begin position="249"/>
        <end position="272"/>
    </location>
</feature>